<dbReference type="Pfam" id="PF09952">
    <property type="entry name" value="AbiEi_2"/>
    <property type="match status" value="1"/>
</dbReference>
<dbReference type="KEGG" id="rin:ACS15_5275"/>
<dbReference type="RefSeq" id="WP_021193347.1">
    <property type="nucleotide sequence ID" value="NZ_CP012606.1"/>
</dbReference>
<evidence type="ECO:0008006" key="3">
    <source>
        <dbReference type="Google" id="ProtNLM"/>
    </source>
</evidence>
<accession>A0AAC9FU64</accession>
<name>A0AAC9FU64_9RALS</name>
<evidence type="ECO:0000313" key="2">
    <source>
        <dbReference type="Proteomes" id="UP000077927"/>
    </source>
</evidence>
<protein>
    <recommendedName>
        <fullName evidence="3">Restriction endonuclease type IV Mrr domain-containing protein</fullName>
    </recommendedName>
</protein>
<dbReference type="InterPro" id="IPR016600">
    <property type="entry name" value="UCP012611"/>
</dbReference>
<dbReference type="PIRSF" id="PIRSF012611">
    <property type="entry name" value="UCP012611"/>
    <property type="match status" value="1"/>
</dbReference>
<evidence type="ECO:0000313" key="1">
    <source>
        <dbReference type="EMBL" id="ANH76964.1"/>
    </source>
</evidence>
<dbReference type="AlphaFoldDB" id="A0AAC9FU64"/>
<gene>
    <name evidence="1" type="ORF">ACS15_5275</name>
</gene>
<reference evidence="1 2" key="1">
    <citation type="submission" date="2015-09" db="EMBL/GenBank/DDBJ databases">
        <authorList>
            <person name="Xu Y."/>
            <person name="Nagy A."/>
            <person name="Liu N.T."/>
            <person name="Nou X."/>
        </authorList>
    </citation>
    <scope>NUCLEOTIDE SEQUENCE [LARGE SCALE GENOMIC DNA]</scope>
    <source>
        <strain evidence="1 2">FC1138</strain>
    </source>
</reference>
<sequence>MATRHDPQHHEREVLDTALKALGELTGIDGKVVATEARTSLRAKSDAVVDLKVAGQTHRYLVECKRSMDRASALALVRTQLAPHLDSGLLVAPYLSPQLAEHSRQLDLQFIDTAGNAYLKADGLYVFVSGRKPLTLPTQTSTRSAGNATAWRMAFALLCEPALVQAPYREIAETAGIALGSVGAVFQDLATRGLLVESARGRRLAAPAQMLDEWVAGYPSILRPKLHPRRFQATNPNWWQDASLVDPTQLSAQWGGEVAAARMTGYLKPATQTLYIDPPAMRDTLRHLVTKYRLQPSADGSIELLETFWRPSTSQTARESLVPPILVYADLIATMDSRNLETANLIREKIIARVLDPL</sequence>
<dbReference type="InterPro" id="IPR019238">
    <property type="entry name" value="AbiEi_2"/>
</dbReference>
<dbReference type="Proteomes" id="UP000077927">
    <property type="component" value="Chromosome 2"/>
</dbReference>
<dbReference type="EMBL" id="CP012606">
    <property type="protein sequence ID" value="ANH76964.1"/>
    <property type="molecule type" value="Genomic_DNA"/>
</dbReference>
<organism evidence="1 2">
    <name type="scientific">Ralstonia insidiosa</name>
    <dbReference type="NCBI Taxonomy" id="190721"/>
    <lineage>
        <taxon>Bacteria</taxon>
        <taxon>Pseudomonadati</taxon>
        <taxon>Pseudomonadota</taxon>
        <taxon>Betaproteobacteria</taxon>
        <taxon>Burkholderiales</taxon>
        <taxon>Burkholderiaceae</taxon>
        <taxon>Ralstonia</taxon>
    </lineage>
</organism>
<proteinExistence type="predicted"/>